<dbReference type="InParanoid" id="A0A1Z5K8U4"/>
<feature type="compositionally biased region" description="Basic and acidic residues" evidence="1">
    <location>
        <begin position="194"/>
        <end position="206"/>
    </location>
</feature>
<proteinExistence type="predicted"/>
<comment type="caution">
    <text evidence="2">The sequence shown here is derived from an EMBL/GenBank/DDBJ whole genome shotgun (WGS) entry which is preliminary data.</text>
</comment>
<feature type="region of interest" description="Disordered" evidence="1">
    <location>
        <begin position="1"/>
        <end position="31"/>
    </location>
</feature>
<gene>
    <name evidence="2" type="ORF">FisN_4Hh185</name>
</gene>
<evidence type="ECO:0000313" key="3">
    <source>
        <dbReference type="Proteomes" id="UP000198406"/>
    </source>
</evidence>
<feature type="compositionally biased region" description="Polar residues" evidence="1">
    <location>
        <begin position="117"/>
        <end position="126"/>
    </location>
</feature>
<evidence type="ECO:0000313" key="2">
    <source>
        <dbReference type="EMBL" id="GAX22703.1"/>
    </source>
</evidence>
<accession>A0A1Z5K8U4</accession>
<feature type="region of interest" description="Disordered" evidence="1">
    <location>
        <begin position="194"/>
        <end position="237"/>
    </location>
</feature>
<dbReference type="AlphaFoldDB" id="A0A1Z5K8U4"/>
<evidence type="ECO:0000256" key="1">
    <source>
        <dbReference type="SAM" id="MobiDB-lite"/>
    </source>
</evidence>
<feature type="compositionally biased region" description="Polar residues" evidence="1">
    <location>
        <begin position="223"/>
        <end position="237"/>
    </location>
</feature>
<name>A0A1Z5K8U4_FISSO</name>
<protein>
    <submittedName>
        <fullName evidence="2">Uncharacterized protein</fullName>
    </submittedName>
</protein>
<keyword evidence="3" id="KW-1185">Reference proteome</keyword>
<sequence length="557" mass="63370">MEEFAAIRSPKSEKLSPSSRFEPAQTMSDDDKSIVDKVQQQHTLPTQFRGSDEENQADELTVVSKLESGRTQPYQWDDHLDPFFSDPGALNNHFALSAEKSIKDEISPLQEKRATPLNYTTSSSSDRSAKQMLRSRKDQRNSQSSTRSVLSKTTRDLIFNESTDSSDNDNDVPLAKVLSMEEVLPPRIGSIRSLRESLDDHEDRHSVKSSKIKKTQSKQGQKVTKNSSNMSYASVTSATRWSKVPEVDDQEKLPMQRSGGKNEMVPQNPFSITNLFANSCLPSQTTHDIKEEKMDILTIQPPNKLSFLTEVFQCGNKYDDDVISPRNTQIILDVFDKTLCGIPAKMANISLDDLLNGEEEDDLDMKRPKLRKTRPPSESKFCTPSSSSNVDQSSHLYGLLKEHMNSSPDESKINSVGRSVDNDPEVQRELQRLCKLLEAKLDGHRPEPVYESDFDDDYYESESESDFDDDEDEKLFQNWMRSGPIMELFGIGCHDKNGTMREITNDDRIMSGRSYHSNDRFYPGEEDEYYDEFDEEYYSDAESTESNLTIVAANDYK</sequence>
<feature type="region of interest" description="Disordered" evidence="1">
    <location>
        <begin position="360"/>
        <end position="390"/>
    </location>
</feature>
<feature type="compositionally biased region" description="Polar residues" evidence="1">
    <location>
        <begin position="380"/>
        <end position="390"/>
    </location>
</feature>
<feature type="compositionally biased region" description="Basic residues" evidence="1">
    <location>
        <begin position="207"/>
        <end position="216"/>
    </location>
</feature>
<feature type="compositionally biased region" description="Polar residues" evidence="1">
    <location>
        <begin position="141"/>
        <end position="152"/>
    </location>
</feature>
<feature type="region of interest" description="Disordered" evidence="1">
    <location>
        <begin position="105"/>
        <end position="153"/>
    </location>
</feature>
<reference evidence="2 3" key="1">
    <citation type="journal article" date="2015" name="Plant Cell">
        <title>Oil accumulation by the oleaginous diatom Fistulifera solaris as revealed by the genome and transcriptome.</title>
        <authorList>
            <person name="Tanaka T."/>
            <person name="Maeda Y."/>
            <person name="Veluchamy A."/>
            <person name="Tanaka M."/>
            <person name="Abida H."/>
            <person name="Marechal E."/>
            <person name="Bowler C."/>
            <person name="Muto M."/>
            <person name="Sunaga Y."/>
            <person name="Tanaka M."/>
            <person name="Yoshino T."/>
            <person name="Taniguchi T."/>
            <person name="Fukuda Y."/>
            <person name="Nemoto M."/>
            <person name="Matsumoto M."/>
            <person name="Wong P.S."/>
            <person name="Aburatani S."/>
            <person name="Fujibuchi W."/>
        </authorList>
    </citation>
    <scope>NUCLEOTIDE SEQUENCE [LARGE SCALE GENOMIC DNA]</scope>
    <source>
        <strain evidence="2 3">JPCC DA0580</strain>
    </source>
</reference>
<dbReference type="Proteomes" id="UP000198406">
    <property type="component" value="Unassembled WGS sequence"/>
</dbReference>
<dbReference type="EMBL" id="BDSP01000187">
    <property type="protein sequence ID" value="GAX22703.1"/>
    <property type="molecule type" value="Genomic_DNA"/>
</dbReference>
<feature type="compositionally biased region" description="Basic and acidic residues" evidence="1">
    <location>
        <begin position="105"/>
        <end position="114"/>
    </location>
</feature>
<feature type="region of interest" description="Disordered" evidence="1">
    <location>
        <begin position="404"/>
        <end position="424"/>
    </location>
</feature>
<organism evidence="2 3">
    <name type="scientific">Fistulifera solaris</name>
    <name type="common">Oleaginous diatom</name>
    <dbReference type="NCBI Taxonomy" id="1519565"/>
    <lineage>
        <taxon>Eukaryota</taxon>
        <taxon>Sar</taxon>
        <taxon>Stramenopiles</taxon>
        <taxon>Ochrophyta</taxon>
        <taxon>Bacillariophyta</taxon>
        <taxon>Bacillariophyceae</taxon>
        <taxon>Bacillariophycidae</taxon>
        <taxon>Naviculales</taxon>
        <taxon>Naviculaceae</taxon>
        <taxon>Fistulifera</taxon>
    </lineage>
</organism>
<feature type="compositionally biased region" description="Acidic residues" evidence="1">
    <location>
        <begin position="450"/>
        <end position="471"/>
    </location>
</feature>
<feature type="region of interest" description="Disordered" evidence="1">
    <location>
        <begin position="445"/>
        <end position="471"/>
    </location>
</feature>